<organism evidence="13 14">
    <name type="scientific">Smittium megazygosporum</name>
    <dbReference type="NCBI Taxonomy" id="133381"/>
    <lineage>
        <taxon>Eukaryota</taxon>
        <taxon>Fungi</taxon>
        <taxon>Fungi incertae sedis</taxon>
        <taxon>Zoopagomycota</taxon>
        <taxon>Kickxellomycotina</taxon>
        <taxon>Harpellomycetes</taxon>
        <taxon>Harpellales</taxon>
        <taxon>Legeriomycetaceae</taxon>
        <taxon>Smittium</taxon>
    </lineage>
</organism>
<feature type="compositionally biased region" description="Polar residues" evidence="11">
    <location>
        <begin position="215"/>
        <end position="225"/>
    </location>
</feature>
<evidence type="ECO:0000256" key="1">
    <source>
        <dbReference type="ARBA" id="ARBA00004123"/>
    </source>
</evidence>
<dbReference type="SUPFAM" id="SSF56091">
    <property type="entry name" value="DNA ligase/mRNA capping enzyme, catalytic domain"/>
    <property type="match status" value="1"/>
</dbReference>
<keyword evidence="9" id="KW-0539">Nucleus</keyword>
<dbReference type="InterPro" id="IPR001339">
    <property type="entry name" value="mRNA_cap_enzyme_adenylation"/>
</dbReference>
<dbReference type="Proteomes" id="UP000245609">
    <property type="component" value="Unassembled WGS sequence"/>
</dbReference>
<dbReference type="InterPro" id="IPR012340">
    <property type="entry name" value="NA-bd_OB-fold"/>
</dbReference>
<comment type="catalytic activity">
    <reaction evidence="10">
        <text>a 5'-end diphospho-ribonucleoside in mRNA + GTP + H(+) = a 5'-end (5'-triphosphoguanosine)-ribonucleoside in mRNA + diphosphate</text>
        <dbReference type="Rhea" id="RHEA:67012"/>
        <dbReference type="Rhea" id="RHEA-COMP:17165"/>
        <dbReference type="Rhea" id="RHEA-COMP:17166"/>
        <dbReference type="ChEBI" id="CHEBI:15378"/>
        <dbReference type="ChEBI" id="CHEBI:33019"/>
        <dbReference type="ChEBI" id="CHEBI:37565"/>
        <dbReference type="ChEBI" id="CHEBI:167616"/>
        <dbReference type="ChEBI" id="CHEBI:167617"/>
        <dbReference type="EC" id="2.7.7.50"/>
    </reaction>
    <physiologicalReaction direction="left-to-right" evidence="10">
        <dbReference type="Rhea" id="RHEA:67013"/>
    </physiologicalReaction>
</comment>
<dbReference type="EMBL" id="MBFS01000133">
    <property type="protein sequence ID" value="PVV04352.1"/>
    <property type="molecule type" value="Genomic_DNA"/>
</dbReference>
<dbReference type="AlphaFoldDB" id="A0A2T9ZID6"/>
<evidence type="ECO:0000256" key="10">
    <source>
        <dbReference type="ARBA" id="ARBA00044624"/>
    </source>
</evidence>
<protein>
    <recommendedName>
        <fullName evidence="2">mRNA guanylyltransferase</fullName>
        <ecNumber evidence="2">2.7.7.50</ecNumber>
    </recommendedName>
</protein>
<dbReference type="Pfam" id="PF03919">
    <property type="entry name" value="mRNA_cap_C"/>
    <property type="match status" value="1"/>
</dbReference>
<keyword evidence="7" id="KW-0506">mRNA capping</keyword>
<feature type="region of interest" description="Disordered" evidence="11">
    <location>
        <begin position="212"/>
        <end position="240"/>
    </location>
</feature>
<dbReference type="PANTHER" id="PTHR10367:SF17">
    <property type="entry name" value="MRNA-CAPPING ENZYME"/>
    <property type="match status" value="1"/>
</dbReference>
<gene>
    <name evidence="13" type="ORF">BB560_001148</name>
</gene>
<evidence type="ECO:0000256" key="3">
    <source>
        <dbReference type="ARBA" id="ARBA00022664"/>
    </source>
</evidence>
<dbReference type="Gene3D" id="2.60.40.150">
    <property type="entry name" value="C2 domain"/>
    <property type="match status" value="1"/>
</dbReference>
<dbReference type="GO" id="GO:0005524">
    <property type="term" value="F:ATP binding"/>
    <property type="evidence" value="ECO:0007669"/>
    <property type="project" value="InterPro"/>
</dbReference>
<keyword evidence="5" id="KW-0548">Nucleotidyltransferase</keyword>
<evidence type="ECO:0000256" key="4">
    <source>
        <dbReference type="ARBA" id="ARBA00022679"/>
    </source>
</evidence>
<keyword evidence="3" id="KW-0507">mRNA processing</keyword>
<comment type="caution">
    <text evidence="13">The sequence shown here is derived from an EMBL/GenBank/DDBJ whole genome shotgun (WGS) entry which is preliminary data.</text>
</comment>
<dbReference type="EC" id="2.7.7.50" evidence="2"/>
<evidence type="ECO:0000256" key="7">
    <source>
        <dbReference type="ARBA" id="ARBA00023042"/>
    </source>
</evidence>
<dbReference type="Pfam" id="PF01331">
    <property type="entry name" value="mRNA_cap_enzyme"/>
    <property type="match status" value="1"/>
</dbReference>
<dbReference type="InterPro" id="IPR051029">
    <property type="entry name" value="mRNA_Capping_Enz/RNA_Phosphat"/>
</dbReference>
<comment type="subcellular location">
    <subcellularLocation>
        <location evidence="1">Nucleus</location>
    </subcellularLocation>
</comment>
<feature type="domain" description="C2" evidence="12">
    <location>
        <begin position="1"/>
        <end position="116"/>
    </location>
</feature>
<dbReference type="InterPro" id="IPR000008">
    <property type="entry name" value="C2_dom"/>
</dbReference>
<keyword evidence="6" id="KW-0547">Nucleotide-binding</keyword>
<keyword evidence="8" id="KW-0342">GTP-binding</keyword>
<sequence length="788" mass="90300">MDMLRPSTKFPLNLYRVPDGVIQVFVKELWTNFYVPKAYVIVSFLDQVFQTSTSTDLKHFWYEGFEFKISYHQQLFGKIRFSIYESNFLFPDKLLGSFEISIRSLENQPEIFSANYDFNGNSVDTTSFEDPETKTKPDYLRVRFNYRYQSKQDPEPRILNKHGNSSFKNSLSEQIRQLQAEALESITSSLTSTKLISNFMEKYQKYLLDGKTLKNDPSSSKTSSDLPHPIKAETSTATQELDAEDKVELINIISQKIYATNSNLSTESINTVGVKKSFSSVDNFVGESYTSQTGDELENTSKSIEIHTENSSQGQGQAVLNSTVITSETKKTGPKPEGNSTDTMPRSDIFLPLIPNSDDISFNFSKFFGFFANLGLNSDNCPPRDLTQANPGSTVTSSSSFHQKQVSSQDLFSTGISTFYSKFMSSDSIFDNSIFTCLRIWNNMLTEFANFCYSNQIPNTPGSQPVSFQKKHFDDLMNENFFVCEKSDGTRALMLITFLENKQQVFMVDRHNNFWNVPNIIFPLPFSDPHKIHFHNNTVIDGEYICDTESDGTNTYRYMAFDLLSVNGKNCLEKPLDKRLGHLHDFVFKPYTKFLSISPSLKSKAAFSFEMKYMEFSYGLVKVLDQVIPKLKHKNDGLIFTSVSSPYVIGSCEKILKWKPADENSVDFKLSIEKNDSDSDLPIFRLLVWKGKDIYDHFGYLDVSEEEWKSLSQVENLDQSIIEVTVDKKKLPDLVWKFMRIRDDKPNGNFIDIVYKIISSIRDGVTAKELKDIAPNIRTEWKNRQKKF</sequence>
<evidence type="ECO:0000256" key="5">
    <source>
        <dbReference type="ARBA" id="ARBA00022695"/>
    </source>
</evidence>
<dbReference type="CDD" id="cd00030">
    <property type="entry name" value="C2"/>
    <property type="match status" value="1"/>
</dbReference>
<dbReference type="InterPro" id="IPR035892">
    <property type="entry name" value="C2_domain_sf"/>
</dbReference>
<evidence type="ECO:0000313" key="14">
    <source>
        <dbReference type="Proteomes" id="UP000245609"/>
    </source>
</evidence>
<dbReference type="PANTHER" id="PTHR10367">
    <property type="entry name" value="MRNA-CAPPING ENZYME"/>
    <property type="match status" value="1"/>
</dbReference>
<dbReference type="InterPro" id="IPR013846">
    <property type="entry name" value="mRNA_cap_enzyme_C"/>
</dbReference>
<proteinExistence type="predicted"/>
<dbReference type="PROSITE" id="PS50004">
    <property type="entry name" value="C2"/>
    <property type="match status" value="1"/>
</dbReference>
<dbReference type="OrthoDB" id="200924at2759"/>
<dbReference type="SUPFAM" id="SSF50249">
    <property type="entry name" value="Nucleic acid-binding proteins"/>
    <property type="match status" value="1"/>
</dbReference>
<name>A0A2T9ZID6_9FUNG</name>
<accession>A0A2T9ZID6</accession>
<dbReference type="GO" id="GO:0006370">
    <property type="term" value="P:7-methylguanosine mRNA capping"/>
    <property type="evidence" value="ECO:0007669"/>
    <property type="project" value="UniProtKB-KW"/>
</dbReference>
<dbReference type="GO" id="GO:0004484">
    <property type="term" value="F:mRNA guanylyltransferase activity"/>
    <property type="evidence" value="ECO:0007669"/>
    <property type="project" value="UniProtKB-EC"/>
</dbReference>
<dbReference type="Gene3D" id="3.30.470.30">
    <property type="entry name" value="DNA ligase/mRNA capping enzyme"/>
    <property type="match status" value="1"/>
</dbReference>
<dbReference type="Pfam" id="PF00168">
    <property type="entry name" value="C2"/>
    <property type="match status" value="1"/>
</dbReference>
<evidence type="ECO:0000256" key="11">
    <source>
        <dbReference type="SAM" id="MobiDB-lite"/>
    </source>
</evidence>
<evidence type="ECO:0000256" key="6">
    <source>
        <dbReference type="ARBA" id="ARBA00022741"/>
    </source>
</evidence>
<reference evidence="13 14" key="1">
    <citation type="journal article" date="2018" name="MBio">
        <title>Comparative Genomics Reveals the Core Gene Toolbox for the Fungus-Insect Symbiosis.</title>
        <authorList>
            <person name="Wang Y."/>
            <person name="Stata M."/>
            <person name="Wang W."/>
            <person name="Stajich J.E."/>
            <person name="White M.M."/>
            <person name="Moncalvo J.M."/>
        </authorList>
    </citation>
    <scope>NUCLEOTIDE SEQUENCE [LARGE SCALE GENOMIC DNA]</scope>
    <source>
        <strain evidence="13 14">SC-DP-2</strain>
    </source>
</reference>
<evidence type="ECO:0000256" key="9">
    <source>
        <dbReference type="ARBA" id="ARBA00023242"/>
    </source>
</evidence>
<evidence type="ECO:0000313" key="13">
    <source>
        <dbReference type="EMBL" id="PVV04352.1"/>
    </source>
</evidence>
<evidence type="ECO:0000259" key="12">
    <source>
        <dbReference type="PROSITE" id="PS50004"/>
    </source>
</evidence>
<dbReference type="SUPFAM" id="SSF49562">
    <property type="entry name" value="C2 domain (Calcium/lipid-binding domain, CaLB)"/>
    <property type="match status" value="1"/>
</dbReference>
<keyword evidence="14" id="KW-1185">Reference proteome</keyword>
<dbReference type="CDD" id="cd07895">
    <property type="entry name" value="Adenylation_mRNA_capping"/>
    <property type="match status" value="1"/>
</dbReference>
<dbReference type="Gene3D" id="2.40.50.140">
    <property type="entry name" value="Nucleic acid-binding proteins"/>
    <property type="match status" value="1"/>
</dbReference>
<dbReference type="STRING" id="133381.A0A2T9ZID6"/>
<dbReference type="GO" id="GO:0005525">
    <property type="term" value="F:GTP binding"/>
    <property type="evidence" value="ECO:0007669"/>
    <property type="project" value="UniProtKB-KW"/>
</dbReference>
<keyword evidence="4" id="KW-0808">Transferase</keyword>
<evidence type="ECO:0000256" key="2">
    <source>
        <dbReference type="ARBA" id="ARBA00012475"/>
    </source>
</evidence>
<evidence type="ECO:0000256" key="8">
    <source>
        <dbReference type="ARBA" id="ARBA00023134"/>
    </source>
</evidence>
<dbReference type="GO" id="GO:0005634">
    <property type="term" value="C:nucleus"/>
    <property type="evidence" value="ECO:0007669"/>
    <property type="project" value="UniProtKB-SubCell"/>
</dbReference>